<dbReference type="InterPro" id="IPR050881">
    <property type="entry name" value="LL-DAP_aminotransferase"/>
</dbReference>
<dbReference type="InterPro" id="IPR015424">
    <property type="entry name" value="PyrdxlP-dep_Trfase"/>
</dbReference>
<dbReference type="InterPro" id="IPR015422">
    <property type="entry name" value="PyrdxlP-dep_Trfase_small"/>
</dbReference>
<dbReference type="Gene3D" id="3.40.640.10">
    <property type="entry name" value="Type I PLP-dependent aspartate aminotransferase-like (Major domain)"/>
    <property type="match status" value="1"/>
</dbReference>
<dbReference type="EMBL" id="VWXL01000019">
    <property type="protein sequence ID" value="MVB10122.1"/>
    <property type="molecule type" value="Genomic_DNA"/>
</dbReference>
<dbReference type="GO" id="GO:0008483">
    <property type="term" value="F:transaminase activity"/>
    <property type="evidence" value="ECO:0007669"/>
    <property type="project" value="UniProtKB-KW"/>
</dbReference>
<dbReference type="PANTHER" id="PTHR42832:SF3">
    <property type="entry name" value="L-GLUTAMINE--4-(METHYLSULFANYL)-2-OXOBUTANOATE AMINOTRANSFERASE"/>
    <property type="match status" value="1"/>
</dbReference>
<accession>A0A6N8HWK6</accession>
<comment type="cofactor">
    <cofactor evidence="1 4">
        <name>pyridoxal 5'-phosphate</name>
        <dbReference type="ChEBI" id="CHEBI:597326"/>
    </cofactor>
</comment>
<sequence>MFFVEFSKRMRHFETGVFSALAQRKQEKLAKGEAVVDFSIGSPNIPPAQHIIDALAEGVKDRSKYEYAITDSSELRRAVCVWYRRRYGVELDAETEVVSLLGSQDGLAHLSLAVVDPGDLVLVPDPGYPIFGDGPLLAGAELYRMPQEEKNGWIIDLKAVPEQIARRARFMIVSYPNNPVTSIAPPSFYRELVDFAKTYEIIVLHDNAYSELAFDGAKCGSFLQTAGAKDVGIEFNSLSKTYGLAGARIGFALGNREVISALKALKSNLDYGMFLPIQKAAAAALTGPQDCVEQTRAAYEQRRNVLVEGLNAIGWNIKKPAATMFVWAKIPLPYTDSVVFVKELFQKTGVLVTPGSAFGPSGEGYVRMALVRSEEEMREAIRAIEQSGILKNS</sequence>
<comment type="caution">
    <text evidence="6">The sequence shown here is derived from an EMBL/GenBank/DDBJ whole genome shotgun (WGS) entry which is preliminary data.</text>
</comment>
<dbReference type="CDD" id="cd00609">
    <property type="entry name" value="AAT_like"/>
    <property type="match status" value="1"/>
</dbReference>
<name>A0A6N8HWK6_9FIRM</name>
<dbReference type="PROSITE" id="PS00105">
    <property type="entry name" value="AA_TRANSFER_CLASS_1"/>
    <property type="match status" value="1"/>
</dbReference>
<evidence type="ECO:0000256" key="2">
    <source>
        <dbReference type="ARBA" id="ARBA00022576"/>
    </source>
</evidence>
<gene>
    <name evidence="6" type="primary">dapL_1</name>
    <name evidence="6" type="ORF">CAFE_07970</name>
</gene>
<keyword evidence="7" id="KW-1185">Reference proteome</keyword>
<evidence type="ECO:0000256" key="4">
    <source>
        <dbReference type="RuleBase" id="RU000481"/>
    </source>
</evidence>
<proteinExistence type="inferred from homology"/>
<evidence type="ECO:0000313" key="7">
    <source>
        <dbReference type="Proteomes" id="UP000469440"/>
    </source>
</evidence>
<feature type="domain" description="Aminotransferase class I/classII large" evidence="5">
    <location>
        <begin position="35"/>
        <end position="384"/>
    </location>
</feature>
<dbReference type="GO" id="GO:0030170">
    <property type="term" value="F:pyridoxal phosphate binding"/>
    <property type="evidence" value="ECO:0007669"/>
    <property type="project" value="InterPro"/>
</dbReference>
<dbReference type="InterPro" id="IPR015421">
    <property type="entry name" value="PyrdxlP-dep_Trfase_major"/>
</dbReference>
<reference evidence="6 7" key="1">
    <citation type="submission" date="2019-09" db="EMBL/GenBank/DDBJ databases">
        <title>Genome sequence of Clostridium sp. EA1.</title>
        <authorList>
            <person name="Poehlein A."/>
            <person name="Bengelsdorf F.R."/>
            <person name="Daniel R."/>
        </authorList>
    </citation>
    <scope>NUCLEOTIDE SEQUENCE [LARGE SCALE GENOMIC DNA]</scope>
    <source>
        <strain evidence="6 7">EA1</strain>
    </source>
</reference>
<dbReference type="Gene3D" id="3.90.1150.10">
    <property type="entry name" value="Aspartate Aminotransferase, domain 1"/>
    <property type="match status" value="1"/>
</dbReference>
<evidence type="ECO:0000256" key="1">
    <source>
        <dbReference type="ARBA" id="ARBA00001933"/>
    </source>
</evidence>
<dbReference type="InterPro" id="IPR004838">
    <property type="entry name" value="NHTrfase_class1_PyrdxlP-BS"/>
</dbReference>
<keyword evidence="2 4" id="KW-0032">Aminotransferase</keyword>
<dbReference type="Pfam" id="PF00155">
    <property type="entry name" value="Aminotran_1_2"/>
    <property type="match status" value="1"/>
</dbReference>
<dbReference type="Proteomes" id="UP000469440">
    <property type="component" value="Unassembled WGS sequence"/>
</dbReference>
<organism evidence="6 7">
    <name type="scientific">Caproicibacter fermentans</name>
    <dbReference type="NCBI Taxonomy" id="2576756"/>
    <lineage>
        <taxon>Bacteria</taxon>
        <taxon>Bacillati</taxon>
        <taxon>Bacillota</taxon>
        <taxon>Clostridia</taxon>
        <taxon>Eubacteriales</taxon>
        <taxon>Acutalibacteraceae</taxon>
        <taxon>Caproicibacter</taxon>
    </lineage>
</organism>
<evidence type="ECO:0000256" key="3">
    <source>
        <dbReference type="ARBA" id="ARBA00022679"/>
    </source>
</evidence>
<evidence type="ECO:0000259" key="5">
    <source>
        <dbReference type="Pfam" id="PF00155"/>
    </source>
</evidence>
<dbReference type="EC" id="2.6.1.-" evidence="4"/>
<protein>
    <recommendedName>
        <fullName evidence="4">Aminotransferase</fullName>
        <ecNumber evidence="4">2.6.1.-</ecNumber>
    </recommendedName>
</protein>
<dbReference type="AlphaFoldDB" id="A0A6N8HWK6"/>
<dbReference type="InterPro" id="IPR004839">
    <property type="entry name" value="Aminotransferase_I/II_large"/>
</dbReference>
<evidence type="ECO:0000313" key="6">
    <source>
        <dbReference type="EMBL" id="MVB10122.1"/>
    </source>
</evidence>
<comment type="similarity">
    <text evidence="4">Belongs to the class-I pyridoxal-phosphate-dependent aminotransferase family.</text>
</comment>
<keyword evidence="3 4" id="KW-0808">Transferase</keyword>
<dbReference type="PANTHER" id="PTHR42832">
    <property type="entry name" value="AMINO ACID AMINOTRANSFERASE"/>
    <property type="match status" value="1"/>
</dbReference>
<dbReference type="SUPFAM" id="SSF53383">
    <property type="entry name" value="PLP-dependent transferases"/>
    <property type="match status" value="1"/>
</dbReference>